<gene>
    <name evidence="2" type="ORF">JI741_31820</name>
</gene>
<protein>
    <recommendedName>
        <fullName evidence="4">DUF423 domain-containing protein</fullName>
    </recommendedName>
</protein>
<feature type="transmembrane region" description="Helical" evidence="1">
    <location>
        <begin position="43"/>
        <end position="66"/>
    </location>
</feature>
<dbReference type="Proteomes" id="UP000613030">
    <property type="component" value="Unassembled WGS sequence"/>
</dbReference>
<proteinExistence type="predicted"/>
<organism evidence="2 3">
    <name type="scientific">Chryseolinea lacunae</name>
    <dbReference type="NCBI Taxonomy" id="2801331"/>
    <lineage>
        <taxon>Bacteria</taxon>
        <taxon>Pseudomonadati</taxon>
        <taxon>Bacteroidota</taxon>
        <taxon>Cytophagia</taxon>
        <taxon>Cytophagales</taxon>
        <taxon>Fulvivirgaceae</taxon>
        <taxon>Chryseolinea</taxon>
    </lineage>
</organism>
<evidence type="ECO:0000313" key="2">
    <source>
        <dbReference type="EMBL" id="MBL0745866.1"/>
    </source>
</evidence>
<accession>A0ABS1L5R9</accession>
<comment type="caution">
    <text evidence="2">The sequence shown here is derived from an EMBL/GenBank/DDBJ whole genome shotgun (WGS) entry which is preliminary data.</text>
</comment>
<dbReference type="RefSeq" id="WP_202016545.1">
    <property type="nucleotide sequence ID" value="NZ_JAERRB010000020.1"/>
</dbReference>
<evidence type="ECO:0000313" key="3">
    <source>
        <dbReference type="Proteomes" id="UP000613030"/>
    </source>
</evidence>
<keyword evidence="1" id="KW-0472">Membrane</keyword>
<dbReference type="EMBL" id="JAERRB010000020">
    <property type="protein sequence ID" value="MBL0745866.1"/>
    <property type="molecule type" value="Genomic_DNA"/>
</dbReference>
<sequence length="128" mass="13272">MNTTLKSIGAVLAGLIFIVISHTGTDAILESVGVLPKGHLNVGPALILLVIFYRTVFSIAGCYITARLAPSKPMKHALILGSIGVLLSAAGAIATANMQLGPAWYAWSLVAISLPAAWLGGKLHQAKD</sequence>
<keyword evidence="1" id="KW-0812">Transmembrane</keyword>
<evidence type="ECO:0000256" key="1">
    <source>
        <dbReference type="SAM" id="Phobius"/>
    </source>
</evidence>
<reference evidence="2 3" key="1">
    <citation type="submission" date="2021-01" db="EMBL/GenBank/DDBJ databases">
        <title>Chryseolinea sp. Jin1 Genome sequencing and assembly.</title>
        <authorList>
            <person name="Kim I."/>
        </authorList>
    </citation>
    <scope>NUCLEOTIDE SEQUENCE [LARGE SCALE GENOMIC DNA]</scope>
    <source>
        <strain evidence="2 3">Jin1</strain>
    </source>
</reference>
<feature type="transmembrane region" description="Helical" evidence="1">
    <location>
        <begin position="104"/>
        <end position="121"/>
    </location>
</feature>
<name>A0ABS1L5R9_9BACT</name>
<feature type="transmembrane region" description="Helical" evidence="1">
    <location>
        <begin position="78"/>
        <end position="98"/>
    </location>
</feature>
<keyword evidence="1" id="KW-1133">Transmembrane helix</keyword>
<keyword evidence="3" id="KW-1185">Reference proteome</keyword>
<evidence type="ECO:0008006" key="4">
    <source>
        <dbReference type="Google" id="ProtNLM"/>
    </source>
</evidence>